<gene>
    <name evidence="1" type="ORF">E3T61_16390</name>
</gene>
<protein>
    <submittedName>
        <fullName evidence="1">Uncharacterized protein</fullName>
    </submittedName>
</protein>
<dbReference type="EMBL" id="SOHM01000033">
    <property type="protein sequence ID" value="TFD86484.1"/>
    <property type="molecule type" value="Genomic_DNA"/>
</dbReference>
<evidence type="ECO:0000313" key="1">
    <source>
        <dbReference type="EMBL" id="TFD86484.1"/>
    </source>
</evidence>
<sequence length="213" mass="22651">MTSRTPLPTRDIVDLSVNPDQTWYPIPLGGPETALWGETLAAEVVADAVSRRTLGGQLTTLQVRLAGIGNPRISCAVWIPYPESGRASCALGFELTDIGAGLTSEQAAAAYLAELQADEGRRFPGTEYLGVTTFTGEVPAGPFVAAHTFISRRDPGDEEATIEERTVFAVFPPGAAQYVQLVFSAEGVGAFVNMPRQTEEVVAALRIELEVAA</sequence>
<evidence type="ECO:0000313" key="2">
    <source>
        <dbReference type="Proteomes" id="UP000298468"/>
    </source>
</evidence>
<reference evidence="1 2" key="1">
    <citation type="submission" date="2019-03" db="EMBL/GenBank/DDBJ databases">
        <title>Genomics of glacier-inhabiting Cryobacterium strains.</title>
        <authorList>
            <person name="Liu Q."/>
            <person name="Xin Y.-H."/>
        </authorList>
    </citation>
    <scope>NUCLEOTIDE SEQUENCE [LARGE SCALE GENOMIC DNA]</scope>
    <source>
        <strain evidence="1 2">Sr59</strain>
    </source>
</reference>
<dbReference type="Proteomes" id="UP000298468">
    <property type="component" value="Unassembled WGS sequence"/>
</dbReference>
<name>A0A4R9BKV0_9MICO</name>
<organism evidence="1 2">
    <name type="scientific">Cryobacterium lactosi</name>
    <dbReference type="NCBI Taxonomy" id="1259202"/>
    <lineage>
        <taxon>Bacteria</taxon>
        <taxon>Bacillati</taxon>
        <taxon>Actinomycetota</taxon>
        <taxon>Actinomycetes</taxon>
        <taxon>Micrococcales</taxon>
        <taxon>Microbacteriaceae</taxon>
        <taxon>Cryobacterium</taxon>
    </lineage>
</organism>
<keyword evidence="2" id="KW-1185">Reference proteome</keyword>
<dbReference type="AlphaFoldDB" id="A0A4R9BKV0"/>
<dbReference type="OrthoDB" id="4977407at2"/>
<proteinExistence type="predicted"/>
<dbReference type="RefSeq" id="WP_134641930.1">
    <property type="nucleotide sequence ID" value="NZ_SOHM01000033.1"/>
</dbReference>
<accession>A0A4R9BKV0</accession>
<comment type="caution">
    <text evidence="1">The sequence shown here is derived from an EMBL/GenBank/DDBJ whole genome shotgun (WGS) entry which is preliminary data.</text>
</comment>